<sequence length="213" mass="23430">MCFHFPLASASTIIPVHAYLGSPYAFGLVGVDHNLDFPKPMPVICMARIRVIIKVVLFTVLETVKTYSSEDGLAEEALVTNLRTCRHHHLFLHTSLGHSSSGSPVTELLSKFKELYGLDDEIAFRTVTMSSENRPRALTLGTATQIGYTLFVEDVASNFTGLPVLYVRDLPLNSPAYEIASSIQESRNLVSVLLEFYDMGHASNSLPGLRVGE</sequence>
<dbReference type="PANTHER" id="PTHR48448:SF1">
    <property type="entry name" value="MUTL PROTEIN ISOFORM 1"/>
    <property type="match status" value="1"/>
</dbReference>
<name>A0A8K0MS93_9ROSA</name>
<evidence type="ECO:0000313" key="2">
    <source>
        <dbReference type="Proteomes" id="UP000796880"/>
    </source>
</evidence>
<evidence type="ECO:0000313" key="1">
    <source>
        <dbReference type="EMBL" id="KAF3456124.1"/>
    </source>
</evidence>
<keyword evidence="2" id="KW-1185">Reference proteome</keyword>
<dbReference type="AlphaFoldDB" id="A0A8K0MS93"/>
<dbReference type="Proteomes" id="UP000796880">
    <property type="component" value="Unassembled WGS sequence"/>
</dbReference>
<dbReference type="EMBL" id="VOIH02000001">
    <property type="protein sequence ID" value="KAF3456124.1"/>
    <property type="molecule type" value="Genomic_DNA"/>
</dbReference>
<dbReference type="OrthoDB" id="10252754at2759"/>
<dbReference type="InterPro" id="IPR053276">
    <property type="entry name" value="MtDNA_mismatch_repair_MutS"/>
</dbReference>
<protein>
    <submittedName>
        <fullName evidence="1">Uncharacterized protein</fullName>
    </submittedName>
</protein>
<gene>
    <name evidence="1" type="ORF">FNV43_RR00772</name>
</gene>
<reference evidence="1" key="1">
    <citation type="submission" date="2020-03" db="EMBL/GenBank/DDBJ databases">
        <title>A high-quality chromosome-level genome assembly of a woody plant with both climbing and erect habits, Rhamnella rubrinervis.</title>
        <authorList>
            <person name="Lu Z."/>
            <person name="Yang Y."/>
            <person name="Zhu X."/>
            <person name="Sun Y."/>
        </authorList>
    </citation>
    <scope>NUCLEOTIDE SEQUENCE</scope>
    <source>
        <strain evidence="1">BYM</strain>
        <tissue evidence="1">Leaf</tissue>
    </source>
</reference>
<accession>A0A8K0MS93</accession>
<proteinExistence type="predicted"/>
<dbReference type="PANTHER" id="PTHR48448">
    <property type="entry name" value="MUTL PROTEIN ISOFORM 1"/>
    <property type="match status" value="1"/>
</dbReference>
<comment type="caution">
    <text evidence="1">The sequence shown here is derived from an EMBL/GenBank/DDBJ whole genome shotgun (WGS) entry which is preliminary data.</text>
</comment>
<organism evidence="1 2">
    <name type="scientific">Rhamnella rubrinervis</name>
    <dbReference type="NCBI Taxonomy" id="2594499"/>
    <lineage>
        <taxon>Eukaryota</taxon>
        <taxon>Viridiplantae</taxon>
        <taxon>Streptophyta</taxon>
        <taxon>Embryophyta</taxon>
        <taxon>Tracheophyta</taxon>
        <taxon>Spermatophyta</taxon>
        <taxon>Magnoliopsida</taxon>
        <taxon>eudicotyledons</taxon>
        <taxon>Gunneridae</taxon>
        <taxon>Pentapetalae</taxon>
        <taxon>rosids</taxon>
        <taxon>fabids</taxon>
        <taxon>Rosales</taxon>
        <taxon>Rhamnaceae</taxon>
        <taxon>rhamnoid group</taxon>
        <taxon>Rhamneae</taxon>
        <taxon>Rhamnella</taxon>
    </lineage>
</organism>